<dbReference type="PANTHER" id="PTHR46060">
    <property type="entry name" value="MARINER MOS1 TRANSPOSASE-LIKE PROTEIN"/>
    <property type="match status" value="1"/>
</dbReference>
<dbReference type="Gene3D" id="3.30.420.10">
    <property type="entry name" value="Ribonuclease H-like superfamily/Ribonuclease H"/>
    <property type="match status" value="1"/>
</dbReference>
<dbReference type="GO" id="GO:0003676">
    <property type="term" value="F:nucleic acid binding"/>
    <property type="evidence" value="ECO:0007669"/>
    <property type="project" value="InterPro"/>
</dbReference>
<dbReference type="EMBL" id="JAACXV010000324">
    <property type="protein sequence ID" value="KAF7280071.1"/>
    <property type="molecule type" value="Genomic_DNA"/>
</dbReference>
<dbReference type="AlphaFoldDB" id="A0A834IIQ5"/>
<dbReference type="InterPro" id="IPR052709">
    <property type="entry name" value="Transposase-MT_Hybrid"/>
</dbReference>
<dbReference type="Proteomes" id="UP000625711">
    <property type="component" value="Unassembled WGS sequence"/>
</dbReference>
<keyword evidence="2" id="KW-1185">Reference proteome</keyword>
<evidence type="ECO:0008006" key="3">
    <source>
        <dbReference type="Google" id="ProtNLM"/>
    </source>
</evidence>
<evidence type="ECO:0000313" key="1">
    <source>
        <dbReference type="EMBL" id="KAF7280071.1"/>
    </source>
</evidence>
<dbReference type="PANTHER" id="PTHR46060:SF1">
    <property type="entry name" value="MARINER MOS1 TRANSPOSASE-LIKE PROTEIN"/>
    <property type="match status" value="1"/>
</dbReference>
<dbReference type="OrthoDB" id="10065579at2759"/>
<name>A0A834IIQ5_RHYFE</name>
<reference evidence="1" key="1">
    <citation type="submission" date="2020-08" db="EMBL/GenBank/DDBJ databases">
        <title>Genome sequencing and assembly of the red palm weevil Rhynchophorus ferrugineus.</title>
        <authorList>
            <person name="Dias G.B."/>
            <person name="Bergman C.M."/>
            <person name="Manee M."/>
        </authorList>
    </citation>
    <scope>NUCLEOTIDE SEQUENCE</scope>
    <source>
        <strain evidence="1">AA-2017</strain>
        <tissue evidence="1">Whole larva</tissue>
    </source>
</reference>
<sequence>MNTENGEHSGRPQEVVTDRNIKKIHKMILNDRKLKLNKIADTIKISTEHVHYMIHEYLGMSKLCANWVPRKLTFNQKHRRIDDSEQCLKMIKKDYQKGEKRRKTFAIEEKESAASLIQCTVSKVFELLPHPQYSADLVASDYFLFPDLKRMLAEKKCSSNEDVIAETEAYFESKAKLYYKNVI</sequence>
<proteinExistence type="predicted"/>
<comment type="caution">
    <text evidence="1">The sequence shown here is derived from an EMBL/GenBank/DDBJ whole genome shotgun (WGS) entry which is preliminary data.</text>
</comment>
<organism evidence="1 2">
    <name type="scientific">Rhynchophorus ferrugineus</name>
    <name type="common">Red palm weevil</name>
    <name type="synonym">Curculio ferrugineus</name>
    <dbReference type="NCBI Taxonomy" id="354439"/>
    <lineage>
        <taxon>Eukaryota</taxon>
        <taxon>Metazoa</taxon>
        <taxon>Ecdysozoa</taxon>
        <taxon>Arthropoda</taxon>
        <taxon>Hexapoda</taxon>
        <taxon>Insecta</taxon>
        <taxon>Pterygota</taxon>
        <taxon>Neoptera</taxon>
        <taxon>Endopterygota</taxon>
        <taxon>Coleoptera</taxon>
        <taxon>Polyphaga</taxon>
        <taxon>Cucujiformia</taxon>
        <taxon>Curculionidae</taxon>
        <taxon>Dryophthorinae</taxon>
        <taxon>Rhynchophorus</taxon>
    </lineage>
</organism>
<accession>A0A834IIQ5</accession>
<gene>
    <name evidence="1" type="ORF">GWI33_006453</name>
</gene>
<evidence type="ECO:0000313" key="2">
    <source>
        <dbReference type="Proteomes" id="UP000625711"/>
    </source>
</evidence>
<protein>
    <recommendedName>
        <fullName evidence="3">Histone-lysine N-methyltransferase SETMAR-like protein</fullName>
    </recommendedName>
</protein>
<dbReference type="InterPro" id="IPR036397">
    <property type="entry name" value="RNaseH_sf"/>
</dbReference>